<dbReference type="PROSITE" id="PS50151">
    <property type="entry name" value="UVR"/>
    <property type="match status" value="1"/>
</dbReference>
<proteinExistence type="inferred from homology"/>
<dbReference type="Pfam" id="PF22920">
    <property type="entry name" value="UvrC_RNaseH"/>
    <property type="match status" value="1"/>
</dbReference>
<keyword evidence="5 6" id="KW-0234">DNA repair</keyword>
<dbReference type="SUPFAM" id="SSF46600">
    <property type="entry name" value="C-terminal UvrC-binding domain of UvrB"/>
    <property type="match status" value="1"/>
</dbReference>
<accession>A0A934KDA3</accession>
<dbReference type="CDD" id="cd10434">
    <property type="entry name" value="GIY-YIG_UvrC_Cho"/>
    <property type="match status" value="1"/>
</dbReference>
<dbReference type="GO" id="GO:0009381">
    <property type="term" value="F:excinuclease ABC activity"/>
    <property type="evidence" value="ECO:0007669"/>
    <property type="project" value="UniProtKB-UniRule"/>
</dbReference>
<evidence type="ECO:0000259" key="7">
    <source>
        <dbReference type="PROSITE" id="PS50151"/>
    </source>
</evidence>
<dbReference type="GO" id="GO:0006289">
    <property type="term" value="P:nucleotide-excision repair"/>
    <property type="evidence" value="ECO:0007669"/>
    <property type="project" value="UniProtKB-UniRule"/>
</dbReference>
<evidence type="ECO:0000259" key="9">
    <source>
        <dbReference type="PROSITE" id="PS50165"/>
    </source>
</evidence>
<comment type="function">
    <text evidence="6">The UvrABC repair system catalyzes the recognition and processing of DNA lesions. UvrC both incises the 5' and 3' sides of the lesion. The N-terminal half is responsible for the 3' incision and the C-terminal half is responsible for the 5' incision.</text>
</comment>
<dbReference type="InterPro" id="IPR001162">
    <property type="entry name" value="UvrC_RNase_H_dom"/>
</dbReference>
<reference evidence="10 11" key="1">
    <citation type="submission" date="2020-10" db="EMBL/GenBank/DDBJ databases">
        <title>Ca. Dormibacterota MAGs.</title>
        <authorList>
            <person name="Montgomery K."/>
        </authorList>
    </citation>
    <scope>NUCLEOTIDE SEQUENCE [LARGE SCALE GENOMIC DNA]</scope>
    <source>
        <strain evidence="10">SC8811_S16_3</strain>
    </source>
</reference>
<comment type="subunit">
    <text evidence="6">Interacts with UvrB in an incision complex.</text>
</comment>
<dbReference type="InterPro" id="IPR050066">
    <property type="entry name" value="UvrABC_protein_C"/>
</dbReference>
<dbReference type="GO" id="GO:0005737">
    <property type="term" value="C:cytoplasm"/>
    <property type="evidence" value="ECO:0007669"/>
    <property type="project" value="UniProtKB-SubCell"/>
</dbReference>
<dbReference type="Gene3D" id="4.10.860.10">
    <property type="entry name" value="UVR domain"/>
    <property type="match status" value="1"/>
</dbReference>
<dbReference type="HAMAP" id="MF_00203">
    <property type="entry name" value="UvrC"/>
    <property type="match status" value="1"/>
</dbReference>
<protein>
    <recommendedName>
        <fullName evidence="6">UvrABC system protein C</fullName>
        <shortName evidence="6">Protein UvrC</shortName>
    </recommendedName>
    <alternativeName>
        <fullName evidence="6">Excinuclease ABC subunit C</fullName>
    </alternativeName>
</protein>
<dbReference type="InterPro" id="IPR035901">
    <property type="entry name" value="GIY-YIG_endonuc_sf"/>
</dbReference>
<dbReference type="Pfam" id="PF01541">
    <property type="entry name" value="GIY-YIG"/>
    <property type="match status" value="1"/>
</dbReference>
<dbReference type="Gene3D" id="1.10.150.20">
    <property type="entry name" value="5' to 3' exonuclease, C-terminal subdomain"/>
    <property type="match status" value="1"/>
</dbReference>
<evidence type="ECO:0000256" key="4">
    <source>
        <dbReference type="ARBA" id="ARBA00022881"/>
    </source>
</evidence>
<dbReference type="PROSITE" id="PS50165">
    <property type="entry name" value="UVRC"/>
    <property type="match status" value="1"/>
</dbReference>
<evidence type="ECO:0000256" key="5">
    <source>
        <dbReference type="ARBA" id="ARBA00023204"/>
    </source>
</evidence>
<feature type="domain" description="UvrC family homology region profile" evidence="9">
    <location>
        <begin position="257"/>
        <end position="505"/>
    </location>
</feature>
<dbReference type="NCBIfam" id="NF001824">
    <property type="entry name" value="PRK00558.1-5"/>
    <property type="match status" value="1"/>
</dbReference>
<dbReference type="Gene3D" id="3.30.420.340">
    <property type="entry name" value="UvrC, RNAse H endonuclease domain"/>
    <property type="match status" value="1"/>
</dbReference>
<evidence type="ECO:0000313" key="10">
    <source>
        <dbReference type="EMBL" id="MBJ7604344.1"/>
    </source>
</evidence>
<dbReference type="AlphaFoldDB" id="A0A934KDA3"/>
<keyword evidence="3 6" id="KW-0228">DNA excision</keyword>
<name>A0A934KDA3_9BACT</name>
<feature type="domain" description="GIY-YIG" evidence="8">
    <location>
        <begin position="18"/>
        <end position="97"/>
    </location>
</feature>
<evidence type="ECO:0000256" key="2">
    <source>
        <dbReference type="ARBA" id="ARBA00022763"/>
    </source>
</evidence>
<dbReference type="GO" id="GO:0003677">
    <property type="term" value="F:DNA binding"/>
    <property type="evidence" value="ECO:0007669"/>
    <property type="project" value="UniProtKB-UniRule"/>
</dbReference>
<organism evidence="10 11">
    <name type="scientific">Candidatus Dormiibacter inghamiae</name>
    <dbReference type="NCBI Taxonomy" id="3127013"/>
    <lineage>
        <taxon>Bacteria</taxon>
        <taxon>Bacillati</taxon>
        <taxon>Candidatus Dormiibacterota</taxon>
        <taxon>Candidatus Dormibacteria</taxon>
        <taxon>Candidatus Dormibacterales</taxon>
        <taxon>Candidatus Dormibacteraceae</taxon>
        <taxon>Candidatus Dormiibacter</taxon>
    </lineage>
</organism>
<dbReference type="InterPro" id="IPR010994">
    <property type="entry name" value="RuvA_2-like"/>
</dbReference>
<keyword evidence="2 6" id="KW-0227">DNA damage</keyword>
<dbReference type="SMART" id="SM00465">
    <property type="entry name" value="GIYc"/>
    <property type="match status" value="1"/>
</dbReference>
<keyword evidence="4 6" id="KW-0267">Excision nuclease</keyword>
<dbReference type="InterPro" id="IPR047296">
    <property type="entry name" value="GIY-YIG_UvrC_Cho"/>
</dbReference>
<feature type="domain" description="UVR" evidence="7">
    <location>
        <begin position="206"/>
        <end position="241"/>
    </location>
</feature>
<dbReference type="Pfam" id="PF08459">
    <property type="entry name" value="UvrC_RNaseH_dom"/>
    <property type="match status" value="1"/>
</dbReference>
<sequence>MSEAHAQSIRQRLRAVPETPGVYLLRDASGQVIYVGKAIRLRDRLRNYFTPGYGQTARLAELLNRVFDFEVVQAANEVEALILECNLIKHYRPRFNIRLKDDKNYLYLKLPLREEFPRVHYTRRIQNDGAQYFGPYTSAQSLRSTVKSLRQLLPFRTCSDDIFKQHKVCLDFHIRRCPGPCEGRVDRASYGSRIREVGLFMEGRSDMLTKRLRDRMEQSAETLDFENAARFRDQLAAMEKIADRQKVLTHSRDDEDLVAYARQGRHVYVEVAYVRQGKLIGHDGHALEGAGEAGEGELLRGFLLQYYASATHIPRRILLPGPVDEPTLVQEWLASRRQGAVKLEVPQRGRRRQLVQQLSDTAAGELTQLRIQADYDRSRTEPMLAALAEALELDEPPRRIECYDISNIQGQSAVGSMVVFEDGRPRSDHYRNFRIKATPGPNDFAMLQEVLRRRFERLELSLRRSDSGDGGALPAGTADDSFSSRPDLVLIDGGKGQLSAAMEVLEEVGFADIPTFGLAKEHEWLFAPGRSEPIVQEHDSGGMFLVQRVRDEAHRFAITHHRKTRTKRALSSPLDSVEGVGPARKRALLRTFGSLQGLREASLEDIVQVGVPERVALRLKELV</sequence>
<dbReference type="SUPFAM" id="SSF82771">
    <property type="entry name" value="GIY-YIG endonuclease"/>
    <property type="match status" value="1"/>
</dbReference>
<dbReference type="SUPFAM" id="SSF47781">
    <property type="entry name" value="RuvA domain 2-like"/>
    <property type="match status" value="1"/>
</dbReference>
<dbReference type="Proteomes" id="UP000620075">
    <property type="component" value="Unassembled WGS sequence"/>
</dbReference>
<dbReference type="EMBL" id="JAEKNQ010000057">
    <property type="protein sequence ID" value="MBJ7604344.1"/>
    <property type="molecule type" value="Genomic_DNA"/>
</dbReference>
<dbReference type="PROSITE" id="PS50164">
    <property type="entry name" value="GIY_YIG"/>
    <property type="match status" value="1"/>
</dbReference>
<dbReference type="GO" id="GO:0009432">
    <property type="term" value="P:SOS response"/>
    <property type="evidence" value="ECO:0007669"/>
    <property type="project" value="UniProtKB-UniRule"/>
</dbReference>
<gene>
    <name evidence="6 10" type="primary">uvrC</name>
    <name evidence="10" type="ORF">JF888_14345</name>
</gene>
<evidence type="ECO:0000256" key="6">
    <source>
        <dbReference type="HAMAP-Rule" id="MF_00203"/>
    </source>
</evidence>
<dbReference type="InterPro" id="IPR001943">
    <property type="entry name" value="UVR_dom"/>
</dbReference>
<dbReference type="InterPro" id="IPR036876">
    <property type="entry name" value="UVR_dom_sf"/>
</dbReference>
<keyword evidence="6" id="KW-0742">SOS response</keyword>
<evidence type="ECO:0000256" key="3">
    <source>
        <dbReference type="ARBA" id="ARBA00022769"/>
    </source>
</evidence>
<keyword evidence="1 6" id="KW-0963">Cytoplasm</keyword>
<dbReference type="NCBIfam" id="TIGR00194">
    <property type="entry name" value="uvrC"/>
    <property type="match status" value="1"/>
</dbReference>
<dbReference type="Pfam" id="PF14520">
    <property type="entry name" value="HHH_5"/>
    <property type="match status" value="1"/>
</dbReference>
<dbReference type="InterPro" id="IPR000305">
    <property type="entry name" value="GIY-YIG_endonuc"/>
</dbReference>
<dbReference type="InterPro" id="IPR004791">
    <property type="entry name" value="UvrC"/>
</dbReference>
<dbReference type="RefSeq" id="WP_338181821.1">
    <property type="nucleotide sequence ID" value="NZ_JAEKNQ010000057.1"/>
</dbReference>
<dbReference type="PANTHER" id="PTHR30562">
    <property type="entry name" value="UVRC/OXIDOREDUCTASE"/>
    <property type="match status" value="1"/>
</dbReference>
<evidence type="ECO:0000259" key="8">
    <source>
        <dbReference type="PROSITE" id="PS50164"/>
    </source>
</evidence>
<dbReference type="Gene3D" id="3.40.1440.10">
    <property type="entry name" value="GIY-YIG endonuclease"/>
    <property type="match status" value="1"/>
</dbReference>
<comment type="caution">
    <text evidence="10">The sequence shown here is derived from an EMBL/GenBank/DDBJ whole genome shotgun (WGS) entry which is preliminary data.</text>
</comment>
<dbReference type="Pfam" id="PF02151">
    <property type="entry name" value="UVR"/>
    <property type="match status" value="1"/>
</dbReference>
<dbReference type="InterPro" id="IPR038476">
    <property type="entry name" value="UvrC_RNase_H_dom_sf"/>
</dbReference>
<evidence type="ECO:0000256" key="1">
    <source>
        <dbReference type="ARBA" id="ARBA00022490"/>
    </source>
</evidence>
<dbReference type="PANTHER" id="PTHR30562:SF1">
    <property type="entry name" value="UVRABC SYSTEM PROTEIN C"/>
    <property type="match status" value="1"/>
</dbReference>
<dbReference type="FunFam" id="3.40.1440.10:FF:000001">
    <property type="entry name" value="UvrABC system protein C"/>
    <property type="match status" value="1"/>
</dbReference>
<evidence type="ECO:0000313" key="11">
    <source>
        <dbReference type="Proteomes" id="UP000620075"/>
    </source>
</evidence>
<dbReference type="GO" id="GO:0009380">
    <property type="term" value="C:excinuclease repair complex"/>
    <property type="evidence" value="ECO:0007669"/>
    <property type="project" value="InterPro"/>
</dbReference>
<comment type="subcellular location">
    <subcellularLocation>
        <location evidence="6">Cytoplasm</location>
    </subcellularLocation>
</comment>
<comment type="similarity">
    <text evidence="6">Belongs to the UvrC family.</text>
</comment>